<dbReference type="AlphaFoldDB" id="A0A086SVB7"/>
<dbReference type="GO" id="GO:0031511">
    <property type="term" value="C:Mis6-Sim4 complex"/>
    <property type="evidence" value="ECO:0007669"/>
    <property type="project" value="InterPro"/>
</dbReference>
<protein>
    <submittedName>
        <fullName evidence="2">Uncharacterized protein</fullName>
    </submittedName>
</protein>
<sequence length="249" mass="27847">MATGPPTITQLKERFISAQALHLSSSITPSAAFRAANQRSDEAIDPRQLDTVATVLDGLIQDHCRRIYAPQANRALAEQISDSYSREADRKLQRLNDDSDGIGKEVDLVEANAIDTLPPTWLLDRDVTDHPMEAKHYADAVQRLTTLNAQRREIKQRVERLRRLKATVGPLQTEDGGVGIQENLVIRGGDVEKELEKMRVLLVRVAARVGSLPTTEGPREEEEDVKPLNELRKRNIDDFLADSKVFPAK</sequence>
<keyword evidence="1" id="KW-0175">Coiled coil</keyword>
<dbReference type="PANTHER" id="PTHR42040">
    <property type="entry name" value="INNER KINETOCHORE SUBUNIT FTA4"/>
    <property type="match status" value="1"/>
</dbReference>
<reference evidence="3" key="1">
    <citation type="journal article" date="2014" name="Genome Announc.">
        <title>Genome sequence and annotation of Acremonium chrysogenum, producer of the beta-lactam antibiotic cephalosporin C.</title>
        <authorList>
            <person name="Terfehr D."/>
            <person name="Dahlmann T.A."/>
            <person name="Specht T."/>
            <person name="Zadra I."/>
            <person name="Kuernsteiner H."/>
            <person name="Kueck U."/>
        </authorList>
    </citation>
    <scope>NUCLEOTIDE SEQUENCE [LARGE SCALE GENOMIC DNA]</scope>
    <source>
        <strain evidence="3">ATCC 11550 / CBS 779.69 / DSM 880 / IAM 14645 / JCM 23072 / IMI 49137</strain>
    </source>
</reference>
<evidence type="ECO:0000313" key="3">
    <source>
        <dbReference type="Proteomes" id="UP000029964"/>
    </source>
</evidence>
<evidence type="ECO:0000313" key="2">
    <source>
        <dbReference type="EMBL" id="KFH41049.1"/>
    </source>
</evidence>
<dbReference type="Pfam" id="PF13093">
    <property type="entry name" value="FTA4"/>
    <property type="match status" value="1"/>
</dbReference>
<feature type="coiled-coil region" evidence="1">
    <location>
        <begin position="137"/>
        <end position="167"/>
    </location>
</feature>
<evidence type="ECO:0000256" key="1">
    <source>
        <dbReference type="SAM" id="Coils"/>
    </source>
</evidence>
<name>A0A086SVB7_HAPC1</name>
<keyword evidence="3" id="KW-1185">Reference proteome</keyword>
<comment type="caution">
    <text evidence="2">The sequence shown here is derived from an EMBL/GenBank/DDBJ whole genome shotgun (WGS) entry which is preliminary data.</text>
</comment>
<dbReference type="STRING" id="857340.A0A086SVB7"/>
<gene>
    <name evidence="2" type="ORF">ACRE_082490</name>
</gene>
<dbReference type="InterPro" id="IPR025207">
    <property type="entry name" value="Sim4_Fta4"/>
</dbReference>
<dbReference type="OrthoDB" id="21214at2759"/>
<dbReference type="PANTHER" id="PTHR42040:SF1">
    <property type="entry name" value="INNER KINETOCHORE SUBUNIT FTA4"/>
    <property type="match status" value="1"/>
</dbReference>
<dbReference type="EMBL" id="JPKY01000149">
    <property type="protein sequence ID" value="KFH41049.1"/>
    <property type="molecule type" value="Genomic_DNA"/>
</dbReference>
<dbReference type="HOGENOM" id="CLU_058478_0_0_1"/>
<organism evidence="2 3">
    <name type="scientific">Hapsidospora chrysogenum (strain ATCC 11550 / CBS 779.69 / DSM 880 / IAM 14645 / JCM 23072 / IMI 49137)</name>
    <name type="common">Acremonium chrysogenum</name>
    <dbReference type="NCBI Taxonomy" id="857340"/>
    <lineage>
        <taxon>Eukaryota</taxon>
        <taxon>Fungi</taxon>
        <taxon>Dikarya</taxon>
        <taxon>Ascomycota</taxon>
        <taxon>Pezizomycotina</taxon>
        <taxon>Sordariomycetes</taxon>
        <taxon>Hypocreomycetidae</taxon>
        <taxon>Hypocreales</taxon>
        <taxon>Bionectriaceae</taxon>
        <taxon>Hapsidospora</taxon>
    </lineage>
</organism>
<proteinExistence type="predicted"/>
<dbReference type="Proteomes" id="UP000029964">
    <property type="component" value="Unassembled WGS sequence"/>
</dbReference>
<accession>A0A086SVB7</accession>